<reference evidence="2" key="1">
    <citation type="journal article" date="2020" name="mSystems">
        <title>Genome- and Community-Level Interaction Insights into Carbon Utilization and Element Cycling Functions of Hydrothermarchaeota in Hydrothermal Sediment.</title>
        <authorList>
            <person name="Zhou Z."/>
            <person name="Liu Y."/>
            <person name="Xu W."/>
            <person name="Pan J."/>
            <person name="Luo Z.H."/>
            <person name="Li M."/>
        </authorList>
    </citation>
    <scope>NUCLEOTIDE SEQUENCE [LARGE SCALE GENOMIC DNA]</scope>
    <source>
        <strain evidence="2">SpSt-289</strain>
    </source>
</reference>
<comment type="caution">
    <text evidence="2">The sequence shown here is derived from an EMBL/GenBank/DDBJ whole genome shotgun (WGS) entry which is preliminary data.</text>
</comment>
<sequence>MSNHLAIATVTAALMRYLQSVVGAAVGNAVVTAVRPDGPNSGVPATGVNIFLYQATPNAAWRNQDLPTRRPDGSLAQRPQIALDLHYLLTFYGDEALLEPQRILGSAVAALHARPVLTREEIRSAVAALPFLSSSDLADEVETVKFTPQPLTLEELSKLWSVLFQTPYVLSMAYDASVVLIAADGQPSMAQPVQRPAIHVLPSVVGLSPAAPDALPGLQLWLRGDADAEYTASGAISAWRDQSGAAHHAVQPTANRRPLLVRGVINGRPALRFDGVDDCLAIEQLTYTTAGAISGLTLFALLRTTSAQAQTLISFDRGAYWEAGLTGGVGAGRGRWSTQPQVGATHHLDSPGPLNDGLWRLVCMRFAAGATATKQLFIDGVLVATADAHPGQNLGNGATRFGFVGAASQANVFNGAVAGDFFRGELAELVLYHRALSDDERDRVEQYFVEKYG</sequence>
<dbReference type="Gene3D" id="2.60.120.200">
    <property type="match status" value="1"/>
</dbReference>
<proteinExistence type="predicted"/>
<dbReference type="AlphaFoldDB" id="A0A7C1FJ17"/>
<evidence type="ECO:0000259" key="1">
    <source>
        <dbReference type="Pfam" id="PF14065"/>
    </source>
</evidence>
<gene>
    <name evidence="2" type="ORF">ENQ20_16350</name>
</gene>
<feature type="domain" description="Pvc16 N-terminal" evidence="1">
    <location>
        <begin position="9"/>
        <end position="194"/>
    </location>
</feature>
<protein>
    <submittedName>
        <fullName evidence="2">DUF4255 domain-containing protein</fullName>
    </submittedName>
</protein>
<accession>A0A7C1FJ17</accession>
<dbReference type="InterPro" id="IPR025351">
    <property type="entry name" value="Pvc16_N"/>
</dbReference>
<dbReference type="EMBL" id="DSMG01000167">
    <property type="protein sequence ID" value="HDX33036.1"/>
    <property type="molecule type" value="Genomic_DNA"/>
</dbReference>
<dbReference type="Pfam" id="PF14065">
    <property type="entry name" value="Pvc16_N"/>
    <property type="match status" value="1"/>
</dbReference>
<evidence type="ECO:0000313" key="2">
    <source>
        <dbReference type="EMBL" id="HDX33036.1"/>
    </source>
</evidence>
<organism evidence="2">
    <name type="scientific">Caldilinea aerophila</name>
    <dbReference type="NCBI Taxonomy" id="133453"/>
    <lineage>
        <taxon>Bacteria</taxon>
        <taxon>Bacillati</taxon>
        <taxon>Chloroflexota</taxon>
        <taxon>Caldilineae</taxon>
        <taxon>Caldilineales</taxon>
        <taxon>Caldilineaceae</taxon>
        <taxon>Caldilinea</taxon>
    </lineage>
</organism>
<dbReference type="SUPFAM" id="SSF49899">
    <property type="entry name" value="Concanavalin A-like lectins/glucanases"/>
    <property type="match status" value="1"/>
</dbReference>
<dbReference type="Pfam" id="PF13385">
    <property type="entry name" value="Laminin_G_3"/>
    <property type="match status" value="1"/>
</dbReference>
<name>A0A7C1FJ17_9CHLR</name>
<dbReference type="InterPro" id="IPR013320">
    <property type="entry name" value="ConA-like_dom_sf"/>
</dbReference>